<sequence>MESMIPRNMDFIVISGNGFDMLFLNEVAMKIEIFHHGKT</sequence>
<organism evidence="1">
    <name type="scientific">marine metagenome</name>
    <dbReference type="NCBI Taxonomy" id="408172"/>
    <lineage>
        <taxon>unclassified sequences</taxon>
        <taxon>metagenomes</taxon>
        <taxon>ecological metagenomes</taxon>
    </lineage>
</organism>
<reference evidence="1" key="1">
    <citation type="submission" date="2018-05" db="EMBL/GenBank/DDBJ databases">
        <authorList>
            <person name="Lanie J.A."/>
            <person name="Ng W.-L."/>
            <person name="Kazmierczak K.M."/>
            <person name="Andrzejewski T.M."/>
            <person name="Davidsen T.M."/>
            <person name="Wayne K.J."/>
            <person name="Tettelin H."/>
            <person name="Glass J.I."/>
            <person name="Rusch D."/>
            <person name="Podicherti R."/>
            <person name="Tsui H.-C.T."/>
            <person name="Winkler M.E."/>
        </authorList>
    </citation>
    <scope>NUCLEOTIDE SEQUENCE</scope>
</reference>
<gene>
    <name evidence="1" type="ORF">METZ01_LOCUS343664</name>
</gene>
<name>A0A382R0V2_9ZZZZ</name>
<proteinExistence type="predicted"/>
<protein>
    <submittedName>
        <fullName evidence="1">Uncharacterized protein</fullName>
    </submittedName>
</protein>
<dbReference type="AlphaFoldDB" id="A0A382R0V2"/>
<dbReference type="EMBL" id="UINC01117991">
    <property type="protein sequence ID" value="SVC90810.1"/>
    <property type="molecule type" value="Genomic_DNA"/>
</dbReference>
<accession>A0A382R0V2</accession>
<evidence type="ECO:0000313" key="1">
    <source>
        <dbReference type="EMBL" id="SVC90810.1"/>
    </source>
</evidence>